<dbReference type="InterPro" id="IPR035940">
    <property type="entry name" value="CAP_sf"/>
</dbReference>
<accession>A0A5K3FMN4</accession>
<dbReference type="Gene3D" id="3.40.33.10">
    <property type="entry name" value="CAP"/>
    <property type="match status" value="1"/>
</dbReference>
<proteinExistence type="predicted"/>
<protein>
    <submittedName>
        <fullName evidence="3 4">SCP domain-containing protein</fullName>
    </submittedName>
</protein>
<dbReference type="AlphaFoldDB" id="A0A5K3FMN4"/>
<keyword evidence="1" id="KW-0732">Signal</keyword>
<dbReference type="SUPFAM" id="SSF55797">
    <property type="entry name" value="PR-1-like"/>
    <property type="match status" value="1"/>
</dbReference>
<evidence type="ECO:0000313" key="4">
    <source>
        <dbReference type="WBParaSite" id="MCU_009688-RB"/>
    </source>
</evidence>
<feature type="domain" description="SCP" evidence="2">
    <location>
        <begin position="28"/>
        <end position="165"/>
    </location>
</feature>
<sequence>MMIKLIYLLLLLPLASSLNVQAKVPSTEERKAIIECHTKLRENVQPPATNMRLMEYSLEMEKLAEGSLTYWEEPFQESDPEYQNVGIVTMSSQDVRPKFHDLCRVNSTSFSPKKNSCNGDCHNYRQMVWATSTEVGCIEATCNTKKGLGKSTHLLLCMYKPSDLNYDDNPYEPGPSCSKCPDGYGCHRNQCSSDPILGQSTTSISTILSPIFILQSAIFLTSCLI</sequence>
<feature type="chain" id="PRO_5043207564" evidence="1">
    <location>
        <begin position="18"/>
        <end position="225"/>
    </location>
</feature>
<evidence type="ECO:0000259" key="2">
    <source>
        <dbReference type="SMART" id="SM00198"/>
    </source>
</evidence>
<name>A0A5K3FMN4_MESCO</name>
<dbReference type="CDD" id="cd05380">
    <property type="entry name" value="CAP_euk"/>
    <property type="match status" value="1"/>
</dbReference>
<reference evidence="3 4" key="1">
    <citation type="submission" date="2019-11" db="UniProtKB">
        <authorList>
            <consortium name="WormBaseParasite"/>
        </authorList>
    </citation>
    <scope>IDENTIFICATION</scope>
</reference>
<dbReference type="WBParaSite" id="MCU_009688-RB">
    <property type="protein sequence ID" value="MCU_009688-RB"/>
    <property type="gene ID" value="MCU_009688"/>
</dbReference>
<dbReference type="SMART" id="SM00198">
    <property type="entry name" value="SCP"/>
    <property type="match status" value="1"/>
</dbReference>
<dbReference type="WBParaSite" id="MCU_009688-RA">
    <property type="protein sequence ID" value="MCU_009688-RA"/>
    <property type="gene ID" value="MCU_009688"/>
</dbReference>
<feature type="signal peptide" evidence="1">
    <location>
        <begin position="1"/>
        <end position="17"/>
    </location>
</feature>
<organism evidence="3">
    <name type="scientific">Mesocestoides corti</name>
    <name type="common">Flatworm</name>
    <dbReference type="NCBI Taxonomy" id="53468"/>
    <lineage>
        <taxon>Eukaryota</taxon>
        <taxon>Metazoa</taxon>
        <taxon>Spiralia</taxon>
        <taxon>Lophotrochozoa</taxon>
        <taxon>Platyhelminthes</taxon>
        <taxon>Cestoda</taxon>
        <taxon>Eucestoda</taxon>
        <taxon>Cyclophyllidea</taxon>
        <taxon>Mesocestoididae</taxon>
        <taxon>Mesocestoides</taxon>
    </lineage>
</organism>
<evidence type="ECO:0000313" key="3">
    <source>
        <dbReference type="WBParaSite" id="MCU_009688-RA"/>
    </source>
</evidence>
<dbReference type="Pfam" id="PF00188">
    <property type="entry name" value="CAP"/>
    <property type="match status" value="1"/>
</dbReference>
<evidence type="ECO:0000256" key="1">
    <source>
        <dbReference type="SAM" id="SignalP"/>
    </source>
</evidence>
<dbReference type="InterPro" id="IPR014044">
    <property type="entry name" value="CAP_dom"/>
</dbReference>